<feature type="domain" description="Multidrug resistance protein MdtA-like C-terminal permuted SH3" evidence="2">
    <location>
        <begin position="344"/>
        <end position="402"/>
    </location>
</feature>
<accession>A0ABT8F448</accession>
<feature type="transmembrane region" description="Helical" evidence="1">
    <location>
        <begin position="12"/>
        <end position="33"/>
    </location>
</feature>
<evidence type="ECO:0000313" key="3">
    <source>
        <dbReference type="EMBL" id="MDN4165044.1"/>
    </source>
</evidence>
<evidence type="ECO:0000313" key="4">
    <source>
        <dbReference type="Proteomes" id="UP001168552"/>
    </source>
</evidence>
<dbReference type="Gene3D" id="2.40.30.170">
    <property type="match status" value="1"/>
</dbReference>
<protein>
    <submittedName>
        <fullName evidence="3">HlyD family efflux transporter periplasmic adaptor subunit</fullName>
    </submittedName>
</protein>
<dbReference type="Gene3D" id="1.10.287.470">
    <property type="entry name" value="Helix hairpin bin"/>
    <property type="match status" value="1"/>
</dbReference>
<keyword evidence="4" id="KW-1185">Reference proteome</keyword>
<evidence type="ECO:0000256" key="1">
    <source>
        <dbReference type="SAM" id="Phobius"/>
    </source>
</evidence>
<keyword evidence="1" id="KW-0812">Transmembrane</keyword>
<dbReference type="Pfam" id="PF25967">
    <property type="entry name" value="RND-MFP_C"/>
    <property type="match status" value="1"/>
</dbReference>
<organism evidence="3 4">
    <name type="scientific">Shiella aurantiaca</name>
    <dbReference type="NCBI Taxonomy" id="3058365"/>
    <lineage>
        <taxon>Bacteria</taxon>
        <taxon>Pseudomonadati</taxon>
        <taxon>Bacteroidota</taxon>
        <taxon>Cytophagia</taxon>
        <taxon>Cytophagales</taxon>
        <taxon>Shiellaceae</taxon>
        <taxon>Shiella</taxon>
    </lineage>
</organism>
<keyword evidence="1" id="KW-1133">Transmembrane helix</keyword>
<evidence type="ECO:0000259" key="2">
    <source>
        <dbReference type="Pfam" id="PF25967"/>
    </source>
</evidence>
<sequence>MDKKIQKKKWTIKRIATISAGMLFVSFVLYNFIFADKRSKLNVELEKITVATVKNGSFQEFIPVTGNILPSQTYYLDAIEGGIVKRIVRESGAMVEKGDVIMELSNSNLQLNVLTQESQLYEQINNLRQTRLLLDQNDLTQQAQLAEIDYQLGLLKPQYERFKQLFEKKLISQREFEEVAENYEYNVKRRKLTYTSYRNDSINRVFQLRQLRDSENRMMRSLEGVGNIMDNMVVRAPSAGQLSAPQLEIGQSVNVGQRLGQVDGLDSFKARVSIDELYLPRVDIGQTGTFDFAGGNYKLQITKVYPTITDGRFEVDMEFVGEVPSGIRRGQTLRIRLELGNPGQALLLPMGGFYQETGGNWVFVLNEDGSSASRKSIRLGRKNPEYFEVLDGLSPGERVITSSYTNFGDNEVLVLK</sequence>
<dbReference type="PANTHER" id="PTHR30469">
    <property type="entry name" value="MULTIDRUG RESISTANCE PROTEIN MDTA"/>
    <property type="match status" value="1"/>
</dbReference>
<dbReference type="EMBL" id="JAUHJS010000003">
    <property type="protein sequence ID" value="MDN4165044.1"/>
    <property type="molecule type" value="Genomic_DNA"/>
</dbReference>
<dbReference type="Gene3D" id="2.40.50.100">
    <property type="match status" value="1"/>
</dbReference>
<dbReference type="InterPro" id="IPR058627">
    <property type="entry name" value="MdtA-like_C"/>
</dbReference>
<comment type="caution">
    <text evidence="3">The sequence shown here is derived from an EMBL/GenBank/DDBJ whole genome shotgun (WGS) entry which is preliminary data.</text>
</comment>
<keyword evidence="1" id="KW-0472">Membrane</keyword>
<name>A0ABT8F448_9BACT</name>
<dbReference type="Proteomes" id="UP001168552">
    <property type="component" value="Unassembled WGS sequence"/>
</dbReference>
<dbReference type="Gene3D" id="2.40.420.20">
    <property type="match status" value="1"/>
</dbReference>
<gene>
    <name evidence="3" type="ORF">QWY31_05990</name>
</gene>
<dbReference type="RefSeq" id="WP_320003573.1">
    <property type="nucleotide sequence ID" value="NZ_JAUHJS010000003.1"/>
</dbReference>
<reference evidence="3" key="1">
    <citation type="submission" date="2023-06" db="EMBL/GenBank/DDBJ databases">
        <title>Cytophagales bacterium Strain LB-30, isolated from soil.</title>
        <authorList>
            <person name="Liu B."/>
        </authorList>
    </citation>
    <scope>NUCLEOTIDE SEQUENCE</scope>
    <source>
        <strain evidence="3">LB-30</strain>
    </source>
</reference>
<proteinExistence type="predicted"/>